<accession>A0A4R1PHF9</accession>
<feature type="domain" description="5-hmdU DNA kinase helical" evidence="1">
    <location>
        <begin position="18"/>
        <end position="295"/>
    </location>
</feature>
<dbReference type="EMBL" id="SMMU01000027">
    <property type="protein sequence ID" value="TCL27177.1"/>
    <property type="molecule type" value="Genomic_DNA"/>
</dbReference>
<comment type="caution">
    <text evidence="2">The sequence shown here is derived from an EMBL/GenBank/DDBJ whole genome shotgun (WGS) entry which is preliminary data.</text>
</comment>
<dbReference type="AlphaFoldDB" id="A0A4R1PHF9"/>
<reference evidence="2 3" key="1">
    <citation type="submission" date="2019-03" db="EMBL/GenBank/DDBJ databases">
        <title>Genomic Encyclopedia of Type Strains, Phase IV (KMG-IV): sequencing the most valuable type-strain genomes for metagenomic binning, comparative biology and taxonomic classification.</title>
        <authorList>
            <person name="Goeker M."/>
        </authorList>
    </citation>
    <scope>NUCLEOTIDE SEQUENCE [LARGE SCALE GENOMIC DNA]</scope>
    <source>
        <strain evidence="2 3">DSM 2286</strain>
    </source>
</reference>
<name>A0A4R1PHF9_9GAMM</name>
<dbReference type="InterPro" id="IPR040684">
    <property type="entry name" value="HMUDK_hel"/>
</dbReference>
<sequence>MRAAYDIRLPGGRVLKTTPVFDTYWRFASQRQEMFMRRVLGTMPPWTEDPILSGHRFTNAYRASDRVSQYLIRHVIYEGSQKAEEVFFRTMLFKLFNKIETWESLCSRLGALSWGDFSFDAYAKVLDGLLEEGERVYSAAYIMPSPAFGSPRKHRNHLRLIEHMMTDGAPKKIAKAGSLRGAFELLRGYPSLGDFLAFQFAIDINYSELTDFSEMEFVVAGPGARDGISKCFSDTAGLSEAEIIHVMAARADDEFERLGVRFQSLWGRSLQLIDCQNVFCEVSKYARVAHPEIKGESGRTRIKQKYTPRPAPIPQWYPPKWGIQLQLPNNSMQRTVLRSAADAGR</sequence>
<evidence type="ECO:0000259" key="1">
    <source>
        <dbReference type="Pfam" id="PF18723"/>
    </source>
</evidence>
<evidence type="ECO:0000313" key="2">
    <source>
        <dbReference type="EMBL" id="TCL27177.1"/>
    </source>
</evidence>
<evidence type="ECO:0000313" key="3">
    <source>
        <dbReference type="Proteomes" id="UP000295169"/>
    </source>
</evidence>
<organism evidence="2 3">
    <name type="scientific">Azotobacter chroococcum</name>
    <dbReference type="NCBI Taxonomy" id="353"/>
    <lineage>
        <taxon>Bacteria</taxon>
        <taxon>Pseudomonadati</taxon>
        <taxon>Pseudomonadota</taxon>
        <taxon>Gammaproteobacteria</taxon>
        <taxon>Pseudomonadales</taxon>
        <taxon>Pseudomonadaceae</taxon>
        <taxon>Azotobacter</taxon>
    </lineage>
</organism>
<dbReference type="Pfam" id="PF18723">
    <property type="entry name" value="HMUDK_hel"/>
    <property type="match status" value="1"/>
</dbReference>
<dbReference type="Proteomes" id="UP000295169">
    <property type="component" value="Unassembled WGS sequence"/>
</dbReference>
<proteinExistence type="predicted"/>
<protein>
    <recommendedName>
        <fullName evidence="1">5-hmdU DNA kinase helical domain-containing protein</fullName>
    </recommendedName>
</protein>
<dbReference type="RefSeq" id="WP_165496558.1">
    <property type="nucleotide sequence ID" value="NZ_JBHUHS010000001.1"/>
</dbReference>
<gene>
    <name evidence="2" type="ORF">EV691_12757</name>
</gene>